<dbReference type="SUPFAM" id="SSF51069">
    <property type="entry name" value="Carbonic anhydrase"/>
    <property type="match status" value="2"/>
</dbReference>
<dbReference type="GO" id="GO:0006730">
    <property type="term" value="P:one-carbon metabolic process"/>
    <property type="evidence" value="ECO:0007669"/>
    <property type="project" value="TreeGrafter"/>
</dbReference>
<dbReference type="InterPro" id="IPR041891">
    <property type="entry name" value="Alpha_CA_prokaryot-like"/>
</dbReference>
<reference evidence="8" key="1">
    <citation type="journal article" date="2016" name="Nat. Genet.">
        <title>A high-quality carrot genome assembly provides new insights into carotenoid accumulation and asterid genome evolution.</title>
        <authorList>
            <person name="Iorizzo M."/>
            <person name="Ellison S."/>
            <person name="Senalik D."/>
            <person name="Zeng P."/>
            <person name="Satapoomin P."/>
            <person name="Huang J."/>
            <person name="Bowman M."/>
            <person name="Iovene M."/>
            <person name="Sanseverino W."/>
            <person name="Cavagnaro P."/>
            <person name="Yildiz M."/>
            <person name="Macko-Podgorni A."/>
            <person name="Moranska E."/>
            <person name="Grzebelus E."/>
            <person name="Grzebelus D."/>
            <person name="Ashrafi H."/>
            <person name="Zheng Z."/>
            <person name="Cheng S."/>
            <person name="Spooner D."/>
            <person name="Van Deynze A."/>
            <person name="Simon P."/>
        </authorList>
    </citation>
    <scope>NUCLEOTIDE SEQUENCE [LARGE SCALE GENOMIC DNA]</scope>
    <source>
        <tissue evidence="8">Leaf</tissue>
    </source>
</reference>
<comment type="similarity">
    <text evidence="6">Belongs to the alpha-carbonic anhydrase family.</text>
</comment>
<comment type="catalytic activity">
    <reaction evidence="6">
        <text>hydrogencarbonate + H(+) = CO2 + H2O</text>
        <dbReference type="Rhea" id="RHEA:10748"/>
        <dbReference type="ChEBI" id="CHEBI:15377"/>
        <dbReference type="ChEBI" id="CHEBI:15378"/>
        <dbReference type="ChEBI" id="CHEBI:16526"/>
        <dbReference type="ChEBI" id="CHEBI:17544"/>
        <dbReference type="EC" id="4.2.1.1"/>
    </reaction>
</comment>
<dbReference type="PROSITE" id="PS00162">
    <property type="entry name" value="ALPHA_CA_1"/>
    <property type="match status" value="2"/>
</dbReference>
<dbReference type="InterPro" id="IPR018338">
    <property type="entry name" value="Carbonic_anhydrase_a-class_CS"/>
</dbReference>
<dbReference type="PANTHER" id="PTHR18952:SF201">
    <property type="entry name" value="CARBONIC ANHYDRASE"/>
    <property type="match status" value="1"/>
</dbReference>
<dbReference type="GO" id="GO:0004089">
    <property type="term" value="F:carbonate dehydratase activity"/>
    <property type="evidence" value="ECO:0007669"/>
    <property type="project" value="UniProtKB-UniRule"/>
</dbReference>
<dbReference type="Gene3D" id="3.10.200.10">
    <property type="entry name" value="Alpha carbonic anhydrase"/>
    <property type="match status" value="2"/>
</dbReference>
<evidence type="ECO:0000256" key="3">
    <source>
        <dbReference type="ARBA" id="ARBA00022723"/>
    </source>
</evidence>
<dbReference type="AlphaFoldDB" id="A0A164WIS7"/>
<dbReference type="PROSITE" id="PS51144">
    <property type="entry name" value="ALPHA_CA_2"/>
    <property type="match status" value="2"/>
</dbReference>
<gene>
    <name evidence="8" type="ORF">DCAR_020807</name>
</gene>
<dbReference type="GO" id="GO:0008270">
    <property type="term" value="F:zinc ion binding"/>
    <property type="evidence" value="ECO:0007669"/>
    <property type="project" value="UniProtKB-UniRule"/>
</dbReference>
<dbReference type="EC" id="4.2.1.1" evidence="2 6"/>
<organism evidence="8">
    <name type="scientific">Daucus carota subsp. sativus</name>
    <name type="common">Carrot</name>
    <dbReference type="NCBI Taxonomy" id="79200"/>
    <lineage>
        <taxon>Eukaryota</taxon>
        <taxon>Viridiplantae</taxon>
        <taxon>Streptophyta</taxon>
        <taxon>Embryophyta</taxon>
        <taxon>Tracheophyta</taxon>
        <taxon>Spermatophyta</taxon>
        <taxon>Magnoliopsida</taxon>
        <taxon>eudicotyledons</taxon>
        <taxon>Gunneridae</taxon>
        <taxon>Pentapetalae</taxon>
        <taxon>asterids</taxon>
        <taxon>campanulids</taxon>
        <taxon>Apiales</taxon>
        <taxon>Apiaceae</taxon>
        <taxon>Apioideae</taxon>
        <taxon>Scandiceae</taxon>
        <taxon>Daucinae</taxon>
        <taxon>Daucus</taxon>
        <taxon>Daucus sect. Daucus</taxon>
    </lineage>
</organism>
<evidence type="ECO:0000256" key="6">
    <source>
        <dbReference type="RuleBase" id="RU367011"/>
    </source>
</evidence>
<keyword evidence="4 6" id="KW-0862">Zinc</keyword>
<dbReference type="EMBL" id="LNRQ01000006">
    <property type="protein sequence ID" value="KZM91828.1"/>
    <property type="molecule type" value="Genomic_DNA"/>
</dbReference>
<dbReference type="Pfam" id="PF00194">
    <property type="entry name" value="Carb_anhydrase"/>
    <property type="match status" value="2"/>
</dbReference>
<dbReference type="InterPro" id="IPR023561">
    <property type="entry name" value="Carbonic_anhydrase_a-class"/>
</dbReference>
<dbReference type="CDD" id="cd03124">
    <property type="entry name" value="alpha_CA_prokaryotic_like"/>
    <property type="match status" value="2"/>
</dbReference>
<proteinExistence type="inferred from homology"/>
<comment type="cofactor">
    <cofactor evidence="1 6">
        <name>Zn(2+)</name>
        <dbReference type="ChEBI" id="CHEBI:29105"/>
    </cofactor>
</comment>
<keyword evidence="3 6" id="KW-0479">Metal-binding</keyword>
<sequence>MGTISKERVRNCVVYVRLKPDRKYLLGAVDVDAENEAEFEYKEPSKKAPQFWGELKKEWGACKAAGDHNQSPVDISNENVEVIAKAGDLIRNYKPADAELKNRGHDIAIYWTGDPGSIKIDGSDYLLQQCHWHSPSEHSINGQRYDMELHMVHKDKQDKVAVVGQLYKIGKPDAFLSKLSEEIALLTDKRVNKGLGKLDAREIEMAGRNYYRYMGSLTVPPCSEGVTWRLNQEVGTVSQDQVKLLRDAVHDALVVRLDAEHEEEFEYKDHSPKAPKLWGELKKEWEACKALGNHTQSPIDISYEYVEVIPKSEDVITEYKSAEAEIRNRGHDIAVYWTVDPGPGFIKIDGIDYGLKLCHWHSPSEHAINGQRYDMELHMVHMTKDHKIAVVAQLYKIGKPDSFLSKLSKEMQVLQDKHGNTTVGKLDPKEIDLAGKNYYRYMGSLTTPPCTEGVTWIVNRGFADENARPLQALNGRKIQLYHQEAKGRNIS</sequence>
<protein>
    <recommendedName>
        <fullName evidence="2 6">Carbonic anhydrase</fullName>
        <ecNumber evidence="2 6">4.2.1.1</ecNumber>
    </recommendedName>
</protein>
<dbReference type="OMA" id="WCYTGCE"/>
<name>A0A164WIS7_DAUCS</name>
<evidence type="ECO:0000259" key="7">
    <source>
        <dbReference type="PROSITE" id="PS51144"/>
    </source>
</evidence>
<evidence type="ECO:0000256" key="5">
    <source>
        <dbReference type="ARBA" id="ARBA00023239"/>
    </source>
</evidence>
<evidence type="ECO:0000256" key="4">
    <source>
        <dbReference type="ARBA" id="ARBA00022833"/>
    </source>
</evidence>
<evidence type="ECO:0000256" key="2">
    <source>
        <dbReference type="ARBA" id="ARBA00012925"/>
    </source>
</evidence>
<feature type="domain" description="Alpha-carbonic anhydrase" evidence="7">
    <location>
        <begin position="37"/>
        <end position="276"/>
    </location>
</feature>
<comment type="function">
    <text evidence="6">Reversible hydration of carbon dioxide.</text>
</comment>
<evidence type="ECO:0000256" key="1">
    <source>
        <dbReference type="ARBA" id="ARBA00001947"/>
    </source>
</evidence>
<dbReference type="Gramene" id="KZM91828">
    <property type="protein sequence ID" value="KZM91828"/>
    <property type="gene ID" value="DCAR_020807"/>
</dbReference>
<evidence type="ECO:0000313" key="8">
    <source>
        <dbReference type="EMBL" id="KZM91828.1"/>
    </source>
</evidence>
<comment type="caution">
    <text evidence="8">The sequence shown here is derived from an EMBL/GenBank/DDBJ whole genome shotgun (WGS) entry which is preliminary data.</text>
</comment>
<keyword evidence="5 6" id="KW-0456">Lyase</keyword>
<accession>A0A164WIS7</accession>
<dbReference type="SMART" id="SM01057">
    <property type="entry name" value="Carb_anhydrase"/>
    <property type="match status" value="2"/>
</dbReference>
<feature type="domain" description="Alpha-carbonic anhydrase" evidence="7">
    <location>
        <begin position="279"/>
        <end position="491"/>
    </location>
</feature>
<dbReference type="InterPro" id="IPR036398">
    <property type="entry name" value="CA_dom_sf"/>
</dbReference>
<dbReference type="InterPro" id="IPR001148">
    <property type="entry name" value="CA_dom"/>
</dbReference>
<dbReference type="PANTHER" id="PTHR18952">
    <property type="entry name" value="CARBONIC ANHYDRASE"/>
    <property type="match status" value="1"/>
</dbReference>
<dbReference type="STRING" id="79200.A0A164WIS7"/>